<dbReference type="Pfam" id="PF11209">
    <property type="entry name" value="LmeA"/>
    <property type="match status" value="1"/>
</dbReference>
<name>A0A1U7J8L5_9CYAN</name>
<proteinExistence type="predicted"/>
<evidence type="ECO:0000313" key="1">
    <source>
        <dbReference type="EMBL" id="OKH49574.1"/>
    </source>
</evidence>
<dbReference type="OrthoDB" id="420681at2"/>
<comment type="caution">
    <text evidence="1">The sequence shown here is derived from an EMBL/GenBank/DDBJ whole genome shotgun (WGS) entry which is preliminary data.</text>
</comment>
<dbReference type="AlphaFoldDB" id="A0A1U7J8L5"/>
<reference evidence="1 2" key="1">
    <citation type="submission" date="2016-11" db="EMBL/GenBank/DDBJ databases">
        <title>Draft Genome Sequences of Nine Cyanobacterial Strains from Diverse Habitats.</title>
        <authorList>
            <person name="Zhu T."/>
            <person name="Hou S."/>
            <person name="Lu X."/>
            <person name="Hess W.R."/>
        </authorList>
    </citation>
    <scope>NUCLEOTIDE SEQUENCE [LARGE SCALE GENOMIC DNA]</scope>
    <source>
        <strain evidence="1 2">NIES-30</strain>
    </source>
</reference>
<evidence type="ECO:0008006" key="3">
    <source>
        <dbReference type="Google" id="ProtNLM"/>
    </source>
</evidence>
<evidence type="ECO:0000313" key="2">
    <source>
        <dbReference type="Proteomes" id="UP000185557"/>
    </source>
</evidence>
<protein>
    <recommendedName>
        <fullName evidence="3">DUF2993 domain-containing protein</fullName>
    </recommendedName>
</protein>
<gene>
    <name evidence="1" type="ORF">NIES30_06970</name>
</gene>
<dbReference type="RefSeq" id="WP_073607682.1">
    <property type="nucleotide sequence ID" value="NZ_MRCG01000003.1"/>
</dbReference>
<organism evidence="1 2">
    <name type="scientific">Phormidium tenue NIES-30</name>
    <dbReference type="NCBI Taxonomy" id="549789"/>
    <lineage>
        <taxon>Bacteria</taxon>
        <taxon>Bacillati</taxon>
        <taxon>Cyanobacteriota</taxon>
        <taxon>Cyanophyceae</taxon>
        <taxon>Oscillatoriophycideae</taxon>
        <taxon>Oscillatoriales</taxon>
        <taxon>Oscillatoriaceae</taxon>
        <taxon>Phormidium</taxon>
    </lineage>
</organism>
<keyword evidence="2" id="KW-1185">Reference proteome</keyword>
<accession>A0A1U7J8L5</accession>
<dbReference type="Proteomes" id="UP000185557">
    <property type="component" value="Unassembled WGS sequence"/>
</dbReference>
<sequence>MAKGNSDLGEQALSKAFEVGLSTQLDAADHLDAEIRTNPIALMQGELESAEILGRGLVIKNDLRTEQLSVKTDGIAIDPLKAALGNIKLTRPTNASAAVELTEVDIERACNSDYIQQKLKSLEVTLDGRPVQVSAEQIDFSLPGNGQVAIAASVVLDETGERQQVAFRATPALGPQGHEVVLNDVQVEPENTSEPLTQGLLAAAKDLLDLHNFTLSGMTLQLQSLDVQPGKIALQMQAYVEKFPGGR</sequence>
<dbReference type="InterPro" id="IPR021373">
    <property type="entry name" value="DUF2993"/>
</dbReference>
<dbReference type="STRING" id="549789.NIES30_06970"/>
<dbReference type="EMBL" id="MRCG01000003">
    <property type="protein sequence ID" value="OKH49574.1"/>
    <property type="molecule type" value="Genomic_DNA"/>
</dbReference>